<name>A0A3N1XG78_9FIRM</name>
<evidence type="ECO:0000313" key="4">
    <source>
        <dbReference type="Proteomes" id="UP000273083"/>
    </source>
</evidence>
<evidence type="ECO:0000256" key="1">
    <source>
        <dbReference type="ARBA" id="ARBA00023125"/>
    </source>
</evidence>
<dbReference type="PANTHER" id="PTHR30204:SF15">
    <property type="entry name" value="BLL5018 PROTEIN"/>
    <property type="match status" value="1"/>
</dbReference>
<evidence type="ECO:0000313" key="3">
    <source>
        <dbReference type="EMBL" id="ROR25714.1"/>
    </source>
</evidence>
<dbReference type="RefSeq" id="WP_123610323.1">
    <property type="nucleotide sequence ID" value="NZ_RJVG01000010.1"/>
</dbReference>
<keyword evidence="1 3" id="KW-0238">DNA-binding</keyword>
<evidence type="ECO:0000259" key="2">
    <source>
        <dbReference type="PROSITE" id="PS50937"/>
    </source>
</evidence>
<gene>
    <name evidence="3" type="ORF">EDD66_11070</name>
</gene>
<dbReference type="Gene3D" id="1.10.1660.10">
    <property type="match status" value="1"/>
</dbReference>
<dbReference type="SMART" id="SM00422">
    <property type="entry name" value="HTH_MERR"/>
    <property type="match status" value="1"/>
</dbReference>
<keyword evidence="4" id="KW-1185">Reference proteome</keyword>
<dbReference type="InterPro" id="IPR000551">
    <property type="entry name" value="MerR-type_HTH_dom"/>
</dbReference>
<dbReference type="GO" id="GO:0003700">
    <property type="term" value="F:DNA-binding transcription factor activity"/>
    <property type="evidence" value="ECO:0007669"/>
    <property type="project" value="InterPro"/>
</dbReference>
<dbReference type="InterPro" id="IPR047057">
    <property type="entry name" value="MerR_fam"/>
</dbReference>
<reference evidence="3 4" key="1">
    <citation type="submission" date="2018-11" db="EMBL/GenBank/DDBJ databases">
        <title>Genomic Encyclopedia of Type Strains, Phase IV (KMG-IV): sequencing the most valuable type-strain genomes for metagenomic binning, comparative biology and taxonomic classification.</title>
        <authorList>
            <person name="Goeker M."/>
        </authorList>
    </citation>
    <scope>NUCLEOTIDE SEQUENCE [LARGE SCALE GENOMIC DNA]</scope>
    <source>
        <strain evidence="3 4">DSM 26537</strain>
    </source>
</reference>
<organism evidence="3 4">
    <name type="scientific">Mobilisporobacter senegalensis</name>
    <dbReference type="NCBI Taxonomy" id="1329262"/>
    <lineage>
        <taxon>Bacteria</taxon>
        <taxon>Bacillati</taxon>
        <taxon>Bacillota</taxon>
        <taxon>Clostridia</taxon>
        <taxon>Lachnospirales</taxon>
        <taxon>Lachnospiraceae</taxon>
        <taxon>Mobilisporobacter</taxon>
    </lineage>
</organism>
<sequence length="212" mass="24991">MSTTRYIISDASKKVDVEPHVLRYWEEELEIEIPRNEMGHRYYKQEHIDTFKTVKALKDQGFQLKAIKMLISDLHNIEGLDTQTILRLREELNEKAMELESKEIIETTNGTSVSECNTMEDKMGQFKVIMHNLIVNALQENNSTLTESLSTDITEGVIKEMDYLLRLKEEREEERYKKFDETIRGYQKSRLEIAAGKENKNRKKGILFRKNR</sequence>
<dbReference type="OrthoDB" id="9811174at2"/>
<dbReference type="CDD" id="cd04764">
    <property type="entry name" value="HTH_MlrA-like_sg1"/>
    <property type="match status" value="1"/>
</dbReference>
<proteinExistence type="predicted"/>
<accession>A0A3N1XG78</accession>
<dbReference type="EMBL" id="RJVG01000010">
    <property type="protein sequence ID" value="ROR25714.1"/>
    <property type="molecule type" value="Genomic_DNA"/>
</dbReference>
<protein>
    <submittedName>
        <fullName evidence="3">DNA-binding transcriptional MerR regulator</fullName>
    </submittedName>
</protein>
<feature type="domain" description="HTH merR-type" evidence="2">
    <location>
        <begin position="5"/>
        <end position="73"/>
    </location>
</feature>
<dbReference type="GO" id="GO:0003677">
    <property type="term" value="F:DNA binding"/>
    <property type="evidence" value="ECO:0007669"/>
    <property type="project" value="UniProtKB-KW"/>
</dbReference>
<dbReference type="SUPFAM" id="SSF46955">
    <property type="entry name" value="Putative DNA-binding domain"/>
    <property type="match status" value="1"/>
</dbReference>
<dbReference type="PROSITE" id="PS50937">
    <property type="entry name" value="HTH_MERR_2"/>
    <property type="match status" value="1"/>
</dbReference>
<dbReference type="Pfam" id="PF13411">
    <property type="entry name" value="MerR_1"/>
    <property type="match status" value="1"/>
</dbReference>
<comment type="caution">
    <text evidence="3">The sequence shown here is derived from an EMBL/GenBank/DDBJ whole genome shotgun (WGS) entry which is preliminary data.</text>
</comment>
<dbReference type="PANTHER" id="PTHR30204">
    <property type="entry name" value="REDOX-CYCLING DRUG-SENSING TRANSCRIPTIONAL ACTIVATOR SOXR"/>
    <property type="match status" value="1"/>
</dbReference>
<dbReference type="Proteomes" id="UP000273083">
    <property type="component" value="Unassembled WGS sequence"/>
</dbReference>
<dbReference type="InterPro" id="IPR009061">
    <property type="entry name" value="DNA-bd_dom_put_sf"/>
</dbReference>
<dbReference type="AlphaFoldDB" id="A0A3N1XG78"/>